<organism evidence="1 2">
    <name type="scientific">Cirrhinus mrigala</name>
    <name type="common">Mrigala</name>
    <dbReference type="NCBI Taxonomy" id="683832"/>
    <lineage>
        <taxon>Eukaryota</taxon>
        <taxon>Metazoa</taxon>
        <taxon>Chordata</taxon>
        <taxon>Craniata</taxon>
        <taxon>Vertebrata</taxon>
        <taxon>Euteleostomi</taxon>
        <taxon>Actinopterygii</taxon>
        <taxon>Neopterygii</taxon>
        <taxon>Teleostei</taxon>
        <taxon>Ostariophysi</taxon>
        <taxon>Cypriniformes</taxon>
        <taxon>Cyprinidae</taxon>
        <taxon>Labeoninae</taxon>
        <taxon>Labeonini</taxon>
        <taxon>Cirrhinus</taxon>
    </lineage>
</organism>
<evidence type="ECO:0000313" key="1">
    <source>
        <dbReference type="EMBL" id="KAL0158083.1"/>
    </source>
</evidence>
<feature type="non-terminal residue" evidence="1">
    <location>
        <position position="1"/>
    </location>
</feature>
<proteinExistence type="predicted"/>
<accession>A0ABD0N8X1</accession>
<feature type="non-terminal residue" evidence="1">
    <location>
        <position position="57"/>
    </location>
</feature>
<evidence type="ECO:0000313" key="2">
    <source>
        <dbReference type="Proteomes" id="UP001529510"/>
    </source>
</evidence>
<dbReference type="EMBL" id="JAMKFB020000023">
    <property type="protein sequence ID" value="KAL0158083.1"/>
    <property type="molecule type" value="Genomic_DNA"/>
</dbReference>
<comment type="caution">
    <text evidence="1">The sequence shown here is derived from an EMBL/GenBank/DDBJ whole genome shotgun (WGS) entry which is preliminary data.</text>
</comment>
<sequence>ERKEGDIQCSCENTYACVNDTCWGRICFYSKHHERVVRACLTTSEQCHVPNVPGLYS</sequence>
<dbReference type="Proteomes" id="UP001529510">
    <property type="component" value="Unassembled WGS sequence"/>
</dbReference>
<dbReference type="AlphaFoldDB" id="A0ABD0N8X1"/>
<dbReference type="Gene3D" id="2.10.60.10">
    <property type="entry name" value="CD59"/>
    <property type="match status" value="1"/>
</dbReference>
<dbReference type="InterPro" id="IPR045860">
    <property type="entry name" value="Snake_toxin-like_sf"/>
</dbReference>
<gene>
    <name evidence="1" type="ORF">M9458_046159</name>
</gene>
<reference evidence="1 2" key="1">
    <citation type="submission" date="2024-05" db="EMBL/GenBank/DDBJ databases">
        <title>Genome sequencing and assembly of Indian major carp, Cirrhinus mrigala (Hamilton, 1822).</title>
        <authorList>
            <person name="Mohindra V."/>
            <person name="Chowdhury L.M."/>
            <person name="Lal K."/>
            <person name="Jena J.K."/>
        </authorList>
    </citation>
    <scope>NUCLEOTIDE SEQUENCE [LARGE SCALE GENOMIC DNA]</scope>
    <source>
        <strain evidence="1">CM1030</strain>
        <tissue evidence="1">Blood</tissue>
    </source>
</reference>
<protein>
    <submittedName>
        <fullName evidence="1">Uncharacterized protein</fullName>
    </submittedName>
</protein>
<keyword evidence="2" id="KW-1185">Reference proteome</keyword>
<name>A0ABD0N8X1_CIRMR</name>